<dbReference type="KEGG" id="elm:ELI_3263"/>
<gene>
    <name evidence="2" type="ordered locus">ELI_3263</name>
</gene>
<keyword evidence="1" id="KW-0472">Membrane</keyword>
<organism evidence="2 3">
    <name type="scientific">Eubacterium callanderi</name>
    <dbReference type="NCBI Taxonomy" id="53442"/>
    <lineage>
        <taxon>Bacteria</taxon>
        <taxon>Bacillati</taxon>
        <taxon>Bacillota</taxon>
        <taxon>Clostridia</taxon>
        <taxon>Eubacteriales</taxon>
        <taxon>Eubacteriaceae</taxon>
        <taxon>Eubacterium</taxon>
    </lineage>
</organism>
<proteinExistence type="predicted"/>
<accession>E3GF93</accession>
<protein>
    <submittedName>
        <fullName evidence="2">Uncharacterized protein</fullName>
    </submittedName>
</protein>
<evidence type="ECO:0000313" key="3">
    <source>
        <dbReference type="Proteomes" id="UP000006873"/>
    </source>
</evidence>
<keyword evidence="3" id="KW-1185">Reference proteome</keyword>
<dbReference type="Proteomes" id="UP000006873">
    <property type="component" value="Chromosome"/>
</dbReference>
<dbReference type="HOGENOM" id="CLU_3183816_0_0_9"/>
<keyword evidence="1" id="KW-0812">Transmembrane</keyword>
<dbReference type="AlphaFoldDB" id="E3GF93"/>
<keyword evidence="1" id="KW-1133">Transmembrane helix</keyword>
<name>E3GF93_9FIRM</name>
<reference evidence="2 3" key="2">
    <citation type="journal article" date="2011" name="J. Bacteriol.">
        <title>Complete genome sequence of a carbon monoxide-utilizing acetogen, Eubacterium limosum KIST612.</title>
        <authorList>
            <person name="Roh H."/>
            <person name="Ko H.J."/>
            <person name="Kim D."/>
            <person name="Choi D.G."/>
            <person name="Park S."/>
            <person name="Kim S."/>
            <person name="Chang I.S."/>
            <person name="Choi I.G."/>
        </authorList>
    </citation>
    <scope>NUCLEOTIDE SEQUENCE [LARGE SCALE GENOMIC DNA]</scope>
    <source>
        <strain evidence="2 3">KIST612</strain>
    </source>
</reference>
<sequence length="46" mass="5254">MEPYKKGRRIAKIIHLPFPPCMAAALLECLFCGVYFYSSTLSMRLS</sequence>
<evidence type="ECO:0000313" key="2">
    <source>
        <dbReference type="EMBL" id="ADO38227.1"/>
    </source>
</evidence>
<reference key="1">
    <citation type="submission" date="2010-09" db="EMBL/GenBank/DDBJ databases">
        <authorList>
            <person name="Roh H."/>
            <person name="Ko H.-J."/>
            <person name="Kim D."/>
            <person name="Choi D.G."/>
            <person name="Park S."/>
            <person name="Kim S."/>
            <person name="Kim K.H."/>
            <person name="Chang I.S."/>
            <person name="Choi I.-G."/>
        </authorList>
    </citation>
    <scope>NUCLEOTIDE SEQUENCE</scope>
    <source>
        <strain>KIST612</strain>
    </source>
</reference>
<evidence type="ECO:0000256" key="1">
    <source>
        <dbReference type="SAM" id="Phobius"/>
    </source>
</evidence>
<feature type="transmembrane region" description="Helical" evidence="1">
    <location>
        <begin position="21"/>
        <end position="38"/>
    </location>
</feature>
<dbReference type="EMBL" id="CP002273">
    <property type="protein sequence ID" value="ADO38227.1"/>
    <property type="molecule type" value="Genomic_DNA"/>
</dbReference>